<keyword evidence="3" id="KW-1185">Reference proteome</keyword>
<evidence type="ECO:0000313" key="2">
    <source>
        <dbReference type="Proteomes" id="UP000095284"/>
    </source>
</evidence>
<dbReference type="EMBL" id="CAJFCV020000002">
    <property type="protein sequence ID" value="CAG9095105.1"/>
    <property type="molecule type" value="Genomic_DNA"/>
</dbReference>
<dbReference type="WBParaSite" id="BXY_0495700.1">
    <property type="protein sequence ID" value="BXY_0495700.1"/>
    <property type="gene ID" value="BXY_0495700"/>
</dbReference>
<evidence type="ECO:0000313" key="3">
    <source>
        <dbReference type="Proteomes" id="UP000659654"/>
    </source>
</evidence>
<dbReference type="AlphaFoldDB" id="A0A1I7RW44"/>
<dbReference type="Proteomes" id="UP000659654">
    <property type="component" value="Unassembled WGS sequence"/>
</dbReference>
<evidence type="ECO:0000313" key="1">
    <source>
        <dbReference type="EMBL" id="CAD5214537.1"/>
    </source>
</evidence>
<organism evidence="2 4">
    <name type="scientific">Bursaphelenchus xylophilus</name>
    <name type="common">Pinewood nematode worm</name>
    <name type="synonym">Aphelenchoides xylophilus</name>
    <dbReference type="NCBI Taxonomy" id="6326"/>
    <lineage>
        <taxon>Eukaryota</taxon>
        <taxon>Metazoa</taxon>
        <taxon>Ecdysozoa</taxon>
        <taxon>Nematoda</taxon>
        <taxon>Chromadorea</taxon>
        <taxon>Rhabditida</taxon>
        <taxon>Tylenchina</taxon>
        <taxon>Tylenchomorpha</taxon>
        <taxon>Aphelenchoidea</taxon>
        <taxon>Aphelenchoididae</taxon>
        <taxon>Bursaphelenchus</taxon>
    </lineage>
</organism>
<reference evidence="4" key="1">
    <citation type="submission" date="2016-11" db="UniProtKB">
        <authorList>
            <consortium name="WormBaseParasite"/>
        </authorList>
    </citation>
    <scope>IDENTIFICATION</scope>
</reference>
<dbReference type="Proteomes" id="UP000582659">
    <property type="component" value="Unassembled WGS sequence"/>
</dbReference>
<gene>
    <name evidence="1" type="ORF">BXYJ_LOCUS3579</name>
</gene>
<evidence type="ECO:0000313" key="4">
    <source>
        <dbReference type="WBParaSite" id="BXY_0495700.1"/>
    </source>
</evidence>
<accession>A0A1I7RW44</accession>
<dbReference type="Proteomes" id="UP000095284">
    <property type="component" value="Unplaced"/>
</dbReference>
<proteinExistence type="predicted"/>
<protein>
    <submittedName>
        <fullName evidence="1">(pine wood nematode) hypothetical protein</fullName>
    </submittedName>
</protein>
<sequence>MGGTKFMLRMFCISRKLETVSPRPRLVSQRQRAVYCMSEMWTEENRWQLAVRSWAVGSLESWRIGEGRGRLVKKNNVLTVVQGTREEELVFLI</sequence>
<name>A0A1I7RW44_BURXY</name>
<reference evidence="1" key="2">
    <citation type="submission" date="2020-09" db="EMBL/GenBank/DDBJ databases">
        <authorList>
            <person name="Kikuchi T."/>
        </authorList>
    </citation>
    <scope>NUCLEOTIDE SEQUENCE</scope>
    <source>
        <strain evidence="1">Ka4C1</strain>
    </source>
</reference>
<dbReference type="EMBL" id="CAJFDI010000002">
    <property type="protein sequence ID" value="CAD5214537.1"/>
    <property type="molecule type" value="Genomic_DNA"/>
</dbReference>